<sequence length="742" mass="81796">MARRGTTWSVWRAVLTGFVFTTSALGQKVLQTDGFTNCESDATIKVEKVNIYYNNDNKTVTFDLAGSSEKDQNVTAYLDVTAYGKSVFTQDFNPCDAETFINELCPLPKGPFSAWGSQEIPTQFADMIPGIAFSVPDIAAQATLMLKKLDTEENVACIQSQVTNGKSVNLPAVPYVAVGIAGVALIASSVSAVSSVAAGGAAGGGGTLSPGFTEVVGWFQGMAMNGMLSVNYPPIYRSFTKNFAFSTGLIAWEPLQKGIDNFRNMTGGNLTRNSVDALKNTTLVFPDGSTNSGDRNVFKVKRSLETLATLVARQAEDDEPQNEFQKTVSGIKAFAEDLQIPSSDIFMTILMIVAIVIAAIVMGILLFKVILEVWALHGNFPEKLTGFRKHYWGTMARTITNLILVLYGIWALWCVYQFTQGDSWGAIALAAVTLAIFTGILAFFAIKIYLKVQLMKRREGDVSALYDDKETWTKYSLFYDSYRRGYWWLFTPVIAYSLVKGCVLAGADGLGRAQTIAVLIIESLMLMTLIWFRPFERKSGNVINIILQVVRVLSMACILVFVEEFGFEQTTQTVTGVVLIAVQSTLTALLVILIAWNAINACCQTNRHRARRKEMEKLRDEEDDLTSLHARNTLLIDRTESSDQVNRFLTPAHEEKNRGPSTDWYTVVEEGRHSQNEAPTAAPMFRTLVPTEPANPVNHGWSPVDGPGSIVQTPQELKGVQPTFPQFETEYRGQPTGGYRGY</sequence>
<proteinExistence type="predicted"/>
<evidence type="ECO:0000313" key="1">
    <source>
        <dbReference type="EMBL" id="KAI9904776.1"/>
    </source>
</evidence>
<dbReference type="EMBL" id="CM047940">
    <property type="protein sequence ID" value="KAI9904776.1"/>
    <property type="molecule type" value="Genomic_DNA"/>
</dbReference>
<dbReference type="Proteomes" id="UP001163324">
    <property type="component" value="Chromosome 1"/>
</dbReference>
<comment type="caution">
    <text evidence="1">The sequence shown here is derived from an EMBL/GenBank/DDBJ whole genome shotgun (WGS) entry which is preliminary data.</text>
</comment>
<name>A0ACC0VFV7_9HYPO</name>
<keyword evidence="2" id="KW-1185">Reference proteome</keyword>
<gene>
    <name evidence="1" type="ORF">N3K66_001305</name>
</gene>
<evidence type="ECO:0000313" key="2">
    <source>
        <dbReference type="Proteomes" id="UP001163324"/>
    </source>
</evidence>
<reference evidence="1" key="1">
    <citation type="submission" date="2022-10" db="EMBL/GenBank/DDBJ databases">
        <title>Complete Genome of Trichothecium roseum strain YXFP-22015, a Plant Pathogen Isolated from Citrus.</title>
        <authorList>
            <person name="Wang Y."/>
            <person name="Zhu L."/>
        </authorList>
    </citation>
    <scope>NUCLEOTIDE SEQUENCE</scope>
    <source>
        <strain evidence="1">YXFP-22015</strain>
    </source>
</reference>
<accession>A0ACC0VFV7</accession>
<organism evidence="1 2">
    <name type="scientific">Trichothecium roseum</name>
    <dbReference type="NCBI Taxonomy" id="47278"/>
    <lineage>
        <taxon>Eukaryota</taxon>
        <taxon>Fungi</taxon>
        <taxon>Dikarya</taxon>
        <taxon>Ascomycota</taxon>
        <taxon>Pezizomycotina</taxon>
        <taxon>Sordariomycetes</taxon>
        <taxon>Hypocreomycetidae</taxon>
        <taxon>Hypocreales</taxon>
        <taxon>Hypocreales incertae sedis</taxon>
        <taxon>Trichothecium</taxon>
    </lineage>
</organism>
<protein>
    <submittedName>
        <fullName evidence="1">Uncharacterized protein</fullName>
    </submittedName>
</protein>